<keyword evidence="3 6" id="KW-0812">Transmembrane</keyword>
<dbReference type="GO" id="GO:0061024">
    <property type="term" value="P:membrane organization"/>
    <property type="evidence" value="ECO:0007669"/>
    <property type="project" value="TreeGrafter"/>
</dbReference>
<evidence type="ECO:0000256" key="2">
    <source>
        <dbReference type="ARBA" id="ARBA00007322"/>
    </source>
</evidence>
<sequence length="267" mass="30132">MPLQERILKLAQTLQFGWFVGHVMLLLCSLRYGLSYITFNFYSRWARFSYRTAFVAAAATYGIVVYKAFRARQRGASRQQGGPLALAGDENVQYLAMALFWLFSRQIPLALLPFMVYSIFHVATYTRTNILPTLYPSPTGSSNKSSSLAETIGKFVKEYYDSSMMLVASLEIFLWFRILFSAIIFTKGSWILLVVYTVFLRSRYSQSSFVQGAVGQMVQRGDALVANQSTPPPARDGWEAVKRLGRQVTDATDVNRYVGGQPVKKAQ</sequence>
<dbReference type="Proteomes" id="UP001166286">
    <property type="component" value="Unassembled WGS sequence"/>
</dbReference>
<dbReference type="PANTHER" id="PTHR12703:SF4">
    <property type="entry name" value="TRANSMEMBRANE PROTEIN 33"/>
    <property type="match status" value="1"/>
</dbReference>
<dbReference type="Pfam" id="PF03661">
    <property type="entry name" value="TMEM33_Pom33"/>
    <property type="match status" value="1"/>
</dbReference>
<name>A0AA39R556_9LECA</name>
<dbReference type="GO" id="GO:0016020">
    <property type="term" value="C:membrane"/>
    <property type="evidence" value="ECO:0007669"/>
    <property type="project" value="UniProtKB-SubCell"/>
</dbReference>
<accession>A0AA39R556</accession>
<feature type="transmembrane region" description="Helical" evidence="6">
    <location>
        <begin position="107"/>
        <end position="126"/>
    </location>
</feature>
<evidence type="ECO:0000313" key="7">
    <source>
        <dbReference type="EMBL" id="KAK0513651.1"/>
    </source>
</evidence>
<protein>
    <recommendedName>
        <fullName evidence="9">Endoplasmic reticulum protein</fullName>
    </recommendedName>
</protein>
<evidence type="ECO:0000256" key="5">
    <source>
        <dbReference type="ARBA" id="ARBA00023136"/>
    </source>
</evidence>
<evidence type="ECO:0000256" key="3">
    <source>
        <dbReference type="ARBA" id="ARBA00022692"/>
    </source>
</evidence>
<feature type="transmembrane region" description="Helical" evidence="6">
    <location>
        <begin position="172"/>
        <end position="199"/>
    </location>
</feature>
<dbReference type="InterPro" id="IPR051645">
    <property type="entry name" value="PER33/POM33_regulator"/>
</dbReference>
<proteinExistence type="inferred from homology"/>
<comment type="subcellular location">
    <subcellularLocation>
        <location evidence="1">Membrane</location>
        <topology evidence="1">Multi-pass membrane protein</topology>
    </subcellularLocation>
</comment>
<dbReference type="EMBL" id="JAFEKC020000007">
    <property type="protein sequence ID" value="KAK0513651.1"/>
    <property type="molecule type" value="Genomic_DNA"/>
</dbReference>
<feature type="transmembrane region" description="Helical" evidence="6">
    <location>
        <begin position="48"/>
        <end position="69"/>
    </location>
</feature>
<reference evidence="7" key="1">
    <citation type="submission" date="2023-03" db="EMBL/GenBank/DDBJ databases">
        <title>Complete genome of Cladonia borealis.</title>
        <authorList>
            <person name="Park H."/>
        </authorList>
    </citation>
    <scope>NUCLEOTIDE SEQUENCE</scope>
    <source>
        <strain evidence="7">ANT050790</strain>
    </source>
</reference>
<evidence type="ECO:0000256" key="6">
    <source>
        <dbReference type="SAM" id="Phobius"/>
    </source>
</evidence>
<gene>
    <name evidence="7" type="ORF">JMJ35_004015</name>
</gene>
<evidence type="ECO:0000313" key="8">
    <source>
        <dbReference type="Proteomes" id="UP001166286"/>
    </source>
</evidence>
<keyword evidence="8" id="KW-1185">Reference proteome</keyword>
<keyword evidence="4 6" id="KW-1133">Transmembrane helix</keyword>
<dbReference type="InterPro" id="IPR005344">
    <property type="entry name" value="TMEM33/Pom33"/>
</dbReference>
<dbReference type="AlphaFoldDB" id="A0AA39R556"/>
<keyword evidence="5 6" id="KW-0472">Membrane</keyword>
<evidence type="ECO:0008006" key="9">
    <source>
        <dbReference type="Google" id="ProtNLM"/>
    </source>
</evidence>
<evidence type="ECO:0000256" key="4">
    <source>
        <dbReference type="ARBA" id="ARBA00022989"/>
    </source>
</evidence>
<feature type="transmembrane region" description="Helical" evidence="6">
    <location>
        <begin position="16"/>
        <end position="42"/>
    </location>
</feature>
<evidence type="ECO:0000256" key="1">
    <source>
        <dbReference type="ARBA" id="ARBA00004141"/>
    </source>
</evidence>
<comment type="similarity">
    <text evidence="2">Belongs to the PER33/POM33 family.</text>
</comment>
<dbReference type="PANTHER" id="PTHR12703">
    <property type="entry name" value="TRANSMEMBRANE PROTEIN 33"/>
    <property type="match status" value="1"/>
</dbReference>
<comment type="caution">
    <text evidence="7">The sequence shown here is derived from an EMBL/GenBank/DDBJ whole genome shotgun (WGS) entry which is preliminary data.</text>
</comment>
<organism evidence="7 8">
    <name type="scientific">Cladonia borealis</name>
    <dbReference type="NCBI Taxonomy" id="184061"/>
    <lineage>
        <taxon>Eukaryota</taxon>
        <taxon>Fungi</taxon>
        <taxon>Dikarya</taxon>
        <taxon>Ascomycota</taxon>
        <taxon>Pezizomycotina</taxon>
        <taxon>Lecanoromycetes</taxon>
        <taxon>OSLEUM clade</taxon>
        <taxon>Lecanoromycetidae</taxon>
        <taxon>Lecanorales</taxon>
        <taxon>Lecanorineae</taxon>
        <taxon>Cladoniaceae</taxon>
        <taxon>Cladonia</taxon>
    </lineage>
</organism>
<dbReference type="GO" id="GO:0071786">
    <property type="term" value="P:endoplasmic reticulum tubular network organization"/>
    <property type="evidence" value="ECO:0007669"/>
    <property type="project" value="TreeGrafter"/>
</dbReference>
<dbReference type="GO" id="GO:0005783">
    <property type="term" value="C:endoplasmic reticulum"/>
    <property type="evidence" value="ECO:0007669"/>
    <property type="project" value="TreeGrafter"/>
</dbReference>